<organism evidence="2 3">
    <name type="scientific">Candidatus Methylocalor cossyra</name>
    <dbReference type="NCBI Taxonomy" id="3108543"/>
    <lineage>
        <taxon>Bacteria</taxon>
        <taxon>Pseudomonadati</taxon>
        <taxon>Pseudomonadota</taxon>
        <taxon>Gammaproteobacteria</taxon>
        <taxon>Methylococcales</taxon>
        <taxon>Methylococcaceae</taxon>
        <taxon>Candidatus Methylocalor</taxon>
    </lineage>
</organism>
<evidence type="ECO:0000256" key="1">
    <source>
        <dbReference type="SAM" id="MobiDB-lite"/>
    </source>
</evidence>
<dbReference type="InterPro" id="IPR010870">
    <property type="entry name" value="Porin_O/P"/>
</dbReference>
<dbReference type="EMBL" id="OZ026884">
    <property type="protein sequence ID" value="CAL1241123.1"/>
    <property type="molecule type" value="Genomic_DNA"/>
</dbReference>
<keyword evidence="3" id="KW-1185">Reference proteome</keyword>
<reference evidence="2 3" key="1">
    <citation type="submission" date="2024-04" db="EMBL/GenBank/DDBJ databases">
        <authorList>
            <person name="Cremers G."/>
        </authorList>
    </citation>
    <scope>NUCLEOTIDE SEQUENCE [LARGE SCALE GENOMIC DNA]</scope>
    <source>
        <strain evidence="2">MeCH1-AG</strain>
    </source>
</reference>
<name>A0ABM9NKG2_9GAMM</name>
<dbReference type="Pfam" id="PF07396">
    <property type="entry name" value="Porin_O_P"/>
    <property type="match status" value="1"/>
</dbReference>
<dbReference type="RefSeq" id="WP_348757651.1">
    <property type="nucleotide sequence ID" value="NZ_OZ026884.1"/>
</dbReference>
<feature type="compositionally biased region" description="Low complexity" evidence="1">
    <location>
        <begin position="241"/>
        <end position="259"/>
    </location>
</feature>
<dbReference type="InterPro" id="IPR023614">
    <property type="entry name" value="Porin_dom_sf"/>
</dbReference>
<dbReference type="Proteomes" id="UP001497493">
    <property type="component" value="Chromosome"/>
</dbReference>
<dbReference type="SUPFAM" id="SSF56935">
    <property type="entry name" value="Porins"/>
    <property type="match status" value="1"/>
</dbReference>
<accession>A0ABM9NKG2</accession>
<evidence type="ECO:0000313" key="2">
    <source>
        <dbReference type="EMBL" id="CAL1241123.1"/>
    </source>
</evidence>
<proteinExistence type="predicted"/>
<gene>
    <name evidence="2" type="ORF">MECH1_V1_2347</name>
</gene>
<sequence>MAADKELLDVLLKNGIINKAQYEALLKKGGDVGGADLLTILQKNGAITKEQYATLSKKQAAPAKAEAKHEEKEAAHVKLGEKGLEIESDDDNFKASFGGRLQLDSQINWNEKHTPRTAQLDDGVGIRRGRIHFEGTVYKDYDFKVEYDFARGNGSTAAGLTDFYIRYQHFKPFSITAGQFKEPFSLESVGSNRFLTFIERSLPNNAFIEFGGPYELGLSLESYGKLWTVRGAIQTEPVGAGFSNTTSTNSNGNSNRNNFSGNTSWSVTGRATFLPIYNSPTQLVHVGVGGSYRELNNTFNANGTLRSGGMTFASQPDTDVDRTNWVNTGNLTTSNGSKILDHFTRFGAELATVFGPFSIQSEYMRTQLTGKGYDSNDVLEGYYAYASYFLTGESRNYNTKEAKFDRLKVNRNFDFNGGWGAWEIAARWDYLDMNTRHVSGGRIENGTLAINWYLNPRVRFMANYVHVFNVRTFADNASIAQFNGLNPDILMFRTQIDW</sequence>
<evidence type="ECO:0000313" key="3">
    <source>
        <dbReference type="Proteomes" id="UP001497493"/>
    </source>
</evidence>
<protein>
    <submittedName>
        <fullName evidence="2">Phosphate-specific outer membrane porin OprP Pyrophosphate-specific outer membrane porin OprO</fullName>
    </submittedName>
</protein>
<feature type="region of interest" description="Disordered" evidence="1">
    <location>
        <begin position="240"/>
        <end position="259"/>
    </location>
</feature>
<dbReference type="Gene3D" id="2.40.160.10">
    <property type="entry name" value="Porin"/>
    <property type="match status" value="1"/>
</dbReference>